<dbReference type="EC" id="2.7.13.3" evidence="5"/>
<dbReference type="Gene3D" id="3.30.450.40">
    <property type="match status" value="1"/>
</dbReference>
<keyword evidence="10" id="KW-0936">Ethylene signaling pathway</keyword>
<dbReference type="GO" id="GO:0005789">
    <property type="term" value="C:endoplasmic reticulum membrane"/>
    <property type="evidence" value="ECO:0007669"/>
    <property type="project" value="UniProtKB-SubCell"/>
</dbReference>
<dbReference type="SMART" id="SM00388">
    <property type="entry name" value="HisKA"/>
    <property type="match status" value="1"/>
</dbReference>
<feature type="domain" description="Response regulatory" evidence="23">
    <location>
        <begin position="716"/>
        <end position="832"/>
    </location>
</feature>
<dbReference type="PROSITE" id="PS50109">
    <property type="entry name" value="HIS_KIN"/>
    <property type="match status" value="1"/>
</dbReference>
<dbReference type="PROSITE" id="PS50110">
    <property type="entry name" value="RESPONSE_REGULATORY"/>
    <property type="match status" value="1"/>
</dbReference>
<evidence type="ECO:0000256" key="5">
    <source>
        <dbReference type="ARBA" id="ARBA00012438"/>
    </source>
</evidence>
<dbReference type="Pfam" id="PF01590">
    <property type="entry name" value="GAF"/>
    <property type="match status" value="1"/>
</dbReference>
<keyword evidence="17 21" id="KW-0472">Membrane</keyword>
<dbReference type="FunFam" id="1.10.287.130:FF:000004">
    <property type="entry name" value="Ethylene receptor 1"/>
    <property type="match status" value="1"/>
</dbReference>
<protein>
    <recommendedName>
        <fullName evidence="5">histidine kinase</fullName>
        <ecNumber evidence="5">2.7.13.3</ecNumber>
    </recommendedName>
</protein>
<comment type="caution">
    <text evidence="19">Lacks conserved residue(s) required for the propagation of feature annotation.</text>
</comment>
<dbReference type="Pfam" id="PF25487">
    <property type="entry name" value="ETR1_N"/>
    <property type="match status" value="1"/>
</dbReference>
<accession>A0A0E0K704</accession>
<evidence type="ECO:0000256" key="21">
    <source>
        <dbReference type="SAM" id="Phobius"/>
    </source>
</evidence>
<evidence type="ECO:0000256" key="16">
    <source>
        <dbReference type="ARBA" id="ARBA00023012"/>
    </source>
</evidence>
<keyword evidence="14 21" id="KW-1133">Transmembrane helix</keyword>
<dbReference type="Gene3D" id="3.30.565.10">
    <property type="entry name" value="Histidine kinase-like ATPase, C-terminal domain"/>
    <property type="match status" value="1"/>
</dbReference>
<keyword evidence="8" id="KW-0479">Metal-binding</keyword>
<evidence type="ECO:0000259" key="23">
    <source>
        <dbReference type="PROSITE" id="PS50110"/>
    </source>
</evidence>
<dbReference type="InterPro" id="IPR058544">
    <property type="entry name" value="ETR1_N"/>
</dbReference>
<evidence type="ECO:0000256" key="2">
    <source>
        <dbReference type="ARBA" id="ARBA00001935"/>
    </source>
</evidence>
<reference evidence="24" key="2">
    <citation type="submission" date="2018-05" db="EMBL/GenBank/DDBJ databases">
        <title>OpunRS2 (Oryza punctata Reference Sequence Version 2).</title>
        <authorList>
            <person name="Zhang J."/>
            <person name="Kudrna D."/>
            <person name="Lee S."/>
            <person name="Talag J."/>
            <person name="Welchert J."/>
            <person name="Wing R.A."/>
        </authorList>
    </citation>
    <scope>NUCLEOTIDE SEQUENCE [LARGE SCALE GENOMIC DNA]</scope>
</reference>
<evidence type="ECO:0000256" key="9">
    <source>
        <dbReference type="ARBA" id="ARBA00022741"/>
    </source>
</evidence>
<dbReference type="InterPro" id="IPR029016">
    <property type="entry name" value="GAF-like_dom_sf"/>
</dbReference>
<dbReference type="SUPFAM" id="SSF47384">
    <property type="entry name" value="Homodimeric domain of signal transducing histidine kinase"/>
    <property type="match status" value="1"/>
</dbReference>
<dbReference type="SUPFAM" id="SSF52172">
    <property type="entry name" value="CheY-like"/>
    <property type="match status" value="1"/>
</dbReference>
<dbReference type="GO" id="GO:0046872">
    <property type="term" value="F:metal ion binding"/>
    <property type="evidence" value="ECO:0007669"/>
    <property type="project" value="UniProtKB-KW"/>
</dbReference>
<dbReference type="Gene3D" id="3.40.50.2300">
    <property type="match status" value="1"/>
</dbReference>
<organism evidence="24">
    <name type="scientific">Oryza punctata</name>
    <name type="common">Red rice</name>
    <dbReference type="NCBI Taxonomy" id="4537"/>
    <lineage>
        <taxon>Eukaryota</taxon>
        <taxon>Viridiplantae</taxon>
        <taxon>Streptophyta</taxon>
        <taxon>Embryophyta</taxon>
        <taxon>Tracheophyta</taxon>
        <taxon>Spermatophyta</taxon>
        <taxon>Magnoliopsida</taxon>
        <taxon>Liliopsida</taxon>
        <taxon>Poales</taxon>
        <taxon>Poaceae</taxon>
        <taxon>BOP clade</taxon>
        <taxon>Oryzoideae</taxon>
        <taxon>Oryzeae</taxon>
        <taxon>Oryzinae</taxon>
        <taxon>Oryza</taxon>
    </lineage>
</organism>
<sequence>MLLFFLPRPPKPNNAYQQPNHLLPPMASQVALQMMPFRTIQSYGDLALHLDARAIKSFHWMMPPRFRCPDYHHCSTATTMRRLLPLLLALSPAAAAGEVEYHHCHCDGGGGGGGFWSMDNIFRWQKVSDLLIAAAYFSIPLEILYFVAGLRHLLPFRWVLVQFGAFIVLCGLTHLLTAFTYEPHPFMVVLLLTSAKFLTALVSFLTAITLLTLIPQLLRIKVRESLLWLKARELDREVVLMKRQEEASWHVRMLTHEIRKSLDRHTVLYTTLIELSRVLGLTNCAVWMPAGGDRAVMCLTHELRRGGGEEGVEVVGVDDADVVEVRGSDGVKLLGPDSVLGSASGGGGKEGTGVVAAIRMPMLKVADFKGGTPEVIQTSYAVLVLVPPSGKSWGPHEMEIVEVVAGQVAVALSHATLLEESRAMRDRLAEQNRELLQARRDALMANEARQAFQGVMSQGMRRPIHSILGLVSMVQEETLAPEQRLVVDTMARTATVVSTLINDVMEMSADSRERFPLETRPFHLHAMIRDAACVARCLCDFRGFGFAVHVENSLPDLVVGDERRIFHVLLHMVGNLIGRTEPGHVTLRVRADDDDVLEDRLGQRWDPWRPSYSSGYSSVKFVIGVKRQQNGDAGSPLSRRPSGKGIDLRLSFSMCRKLVQMMQGNIWAILDPQGLPESMTLVLRFQLQSPLTSSSLGGSFEQKHSSPSCQIAGLKVLLIDDDDDINLVVARKLLEKLGCVVSSPPSGSGFLSSVGSSAAAFQLVMVNLEMKRVKALDVATRISQYRSGRWPIVMAMASDQKAWEKCAQSGINGILKKPVILHELKDELARILQST</sequence>
<dbReference type="Gramene" id="OPUNC02G34790.1">
    <property type="protein sequence ID" value="OPUNC02G34790.1"/>
    <property type="gene ID" value="OPUNC02G34790"/>
</dbReference>
<keyword evidence="13" id="KW-0067">ATP-binding</keyword>
<evidence type="ECO:0000256" key="18">
    <source>
        <dbReference type="ARBA" id="ARBA00023170"/>
    </source>
</evidence>
<dbReference type="PANTHER" id="PTHR24423:SF624">
    <property type="entry name" value="ETHYLENE RECEPTOR 3"/>
    <property type="match status" value="1"/>
</dbReference>
<reference evidence="24" key="1">
    <citation type="submission" date="2015-04" db="UniProtKB">
        <authorList>
            <consortium name="EnsemblPlants"/>
        </authorList>
    </citation>
    <scope>IDENTIFICATION</scope>
</reference>
<keyword evidence="18" id="KW-0675">Receptor</keyword>
<evidence type="ECO:0000259" key="22">
    <source>
        <dbReference type="PROSITE" id="PS50109"/>
    </source>
</evidence>
<dbReference type="SUPFAM" id="SSF55781">
    <property type="entry name" value="GAF domain-like"/>
    <property type="match status" value="1"/>
</dbReference>
<evidence type="ECO:0000256" key="14">
    <source>
        <dbReference type="ARBA" id="ARBA00022989"/>
    </source>
</evidence>
<evidence type="ECO:0000313" key="25">
    <source>
        <dbReference type="Proteomes" id="UP000026962"/>
    </source>
</evidence>
<keyword evidence="11" id="KW-0418">Kinase</keyword>
<dbReference type="GO" id="GO:0038199">
    <property type="term" value="F:ethylene receptor activity"/>
    <property type="evidence" value="ECO:0007669"/>
    <property type="project" value="TreeGrafter"/>
</dbReference>
<dbReference type="PANTHER" id="PTHR24423">
    <property type="entry name" value="TWO-COMPONENT SENSOR HISTIDINE KINASE"/>
    <property type="match status" value="1"/>
</dbReference>
<dbReference type="SMART" id="SM00448">
    <property type="entry name" value="REC"/>
    <property type="match status" value="1"/>
</dbReference>
<feature type="domain" description="Histidine kinase" evidence="22">
    <location>
        <begin position="455"/>
        <end position="689"/>
    </location>
</feature>
<evidence type="ECO:0000313" key="24">
    <source>
        <dbReference type="EnsemblPlants" id="OPUNC02G34790.1"/>
    </source>
</evidence>
<dbReference type="STRING" id="4537.A0A0E0K704"/>
<dbReference type="InterPro" id="IPR001789">
    <property type="entry name" value="Sig_transdc_resp-reg_receiver"/>
</dbReference>
<dbReference type="CDD" id="cd16938">
    <property type="entry name" value="HATPase_ETR2_ERS2-EIN4-like"/>
    <property type="match status" value="1"/>
</dbReference>
<evidence type="ECO:0000256" key="8">
    <source>
        <dbReference type="ARBA" id="ARBA00022723"/>
    </source>
</evidence>
<keyword evidence="20" id="KW-0175">Coiled coil</keyword>
<evidence type="ECO:0000256" key="7">
    <source>
        <dbReference type="ARBA" id="ARBA00022692"/>
    </source>
</evidence>
<dbReference type="EnsemblPlants" id="OPUNC02G34790.1">
    <property type="protein sequence ID" value="OPUNC02G34790.1"/>
    <property type="gene ID" value="OPUNC02G34790"/>
</dbReference>
<feature type="transmembrane region" description="Helical" evidence="21">
    <location>
        <begin position="156"/>
        <end position="176"/>
    </location>
</feature>
<dbReference type="eggNOG" id="KOG0519">
    <property type="taxonomic scope" value="Eukaryota"/>
</dbReference>
<evidence type="ECO:0000256" key="15">
    <source>
        <dbReference type="ARBA" id="ARBA00023008"/>
    </source>
</evidence>
<evidence type="ECO:0000256" key="10">
    <source>
        <dbReference type="ARBA" id="ARBA00022745"/>
    </source>
</evidence>
<keyword evidence="7 21" id="KW-0812">Transmembrane</keyword>
<keyword evidence="25" id="KW-1185">Reference proteome</keyword>
<dbReference type="SMART" id="SM00065">
    <property type="entry name" value="GAF"/>
    <property type="match status" value="1"/>
</dbReference>
<evidence type="ECO:0000256" key="3">
    <source>
        <dbReference type="ARBA" id="ARBA00004477"/>
    </source>
</evidence>
<evidence type="ECO:0000256" key="4">
    <source>
        <dbReference type="ARBA" id="ARBA00009842"/>
    </source>
</evidence>
<evidence type="ECO:0000256" key="6">
    <source>
        <dbReference type="ARBA" id="ARBA00022679"/>
    </source>
</evidence>
<evidence type="ECO:0000256" key="17">
    <source>
        <dbReference type="ARBA" id="ARBA00023136"/>
    </source>
</evidence>
<feature type="transmembrane region" description="Helical" evidence="21">
    <location>
        <begin position="130"/>
        <end position="150"/>
    </location>
</feature>
<evidence type="ECO:0000256" key="11">
    <source>
        <dbReference type="ARBA" id="ARBA00022777"/>
    </source>
</evidence>
<comment type="cofactor">
    <cofactor evidence="2">
        <name>Cu cation</name>
        <dbReference type="ChEBI" id="CHEBI:23378"/>
    </cofactor>
</comment>
<comment type="similarity">
    <text evidence="4">Belongs to the ethylene receptor family.</text>
</comment>
<dbReference type="GO" id="GO:0000155">
    <property type="term" value="F:phosphorelay sensor kinase activity"/>
    <property type="evidence" value="ECO:0007669"/>
    <property type="project" value="InterPro"/>
</dbReference>
<dbReference type="CDD" id="cd00082">
    <property type="entry name" value="HisKA"/>
    <property type="match status" value="1"/>
</dbReference>
<feature type="transmembrane region" description="Helical" evidence="21">
    <location>
        <begin position="188"/>
        <end position="214"/>
    </location>
</feature>
<comment type="subcellular location">
    <subcellularLocation>
        <location evidence="3">Endoplasmic reticulum membrane</location>
        <topology evidence="3">Multi-pass membrane protein</topology>
    </subcellularLocation>
</comment>
<dbReference type="InterPro" id="IPR003018">
    <property type="entry name" value="GAF"/>
</dbReference>
<evidence type="ECO:0000256" key="20">
    <source>
        <dbReference type="SAM" id="Coils"/>
    </source>
</evidence>
<keyword evidence="9" id="KW-0547">Nucleotide-binding</keyword>
<keyword evidence="15" id="KW-0186">Copper</keyword>
<evidence type="ECO:0000256" key="12">
    <source>
        <dbReference type="ARBA" id="ARBA00022824"/>
    </source>
</evidence>
<dbReference type="GO" id="GO:0051740">
    <property type="term" value="F:ethylene binding"/>
    <property type="evidence" value="ECO:0007669"/>
    <property type="project" value="UniProtKB-ARBA"/>
</dbReference>
<dbReference type="GO" id="GO:0005524">
    <property type="term" value="F:ATP binding"/>
    <property type="evidence" value="ECO:0007669"/>
    <property type="project" value="UniProtKB-KW"/>
</dbReference>
<keyword evidence="16" id="KW-0902">Two-component regulatory system</keyword>
<dbReference type="OMA" id="GRHEMEI"/>
<dbReference type="Proteomes" id="UP000026962">
    <property type="component" value="Chromosome 2"/>
</dbReference>
<evidence type="ECO:0000256" key="1">
    <source>
        <dbReference type="ARBA" id="ARBA00000085"/>
    </source>
</evidence>
<dbReference type="Gene3D" id="1.10.287.130">
    <property type="match status" value="1"/>
</dbReference>
<dbReference type="Pfam" id="PF00512">
    <property type="entry name" value="HisKA"/>
    <property type="match status" value="1"/>
</dbReference>
<evidence type="ECO:0000256" key="19">
    <source>
        <dbReference type="PROSITE-ProRule" id="PRU00169"/>
    </source>
</evidence>
<evidence type="ECO:0000256" key="13">
    <source>
        <dbReference type="ARBA" id="ARBA00022840"/>
    </source>
</evidence>
<dbReference type="InterPro" id="IPR036097">
    <property type="entry name" value="HisK_dim/P_sf"/>
</dbReference>
<proteinExistence type="inferred from homology"/>
<dbReference type="InterPro" id="IPR003661">
    <property type="entry name" value="HisK_dim/P_dom"/>
</dbReference>
<dbReference type="GO" id="GO:0010105">
    <property type="term" value="P:negative regulation of ethylene-activated signaling pathway"/>
    <property type="evidence" value="ECO:0007669"/>
    <property type="project" value="UniProtKB-ARBA"/>
</dbReference>
<comment type="catalytic activity">
    <reaction evidence="1">
        <text>ATP + protein L-histidine = ADP + protein N-phospho-L-histidine.</text>
        <dbReference type="EC" id="2.7.13.3"/>
    </reaction>
</comment>
<feature type="coiled-coil region" evidence="20">
    <location>
        <begin position="414"/>
        <end position="448"/>
    </location>
</feature>
<dbReference type="InterPro" id="IPR036890">
    <property type="entry name" value="HATPase_C_sf"/>
</dbReference>
<dbReference type="Pfam" id="PF00072">
    <property type="entry name" value="Response_reg"/>
    <property type="match status" value="1"/>
</dbReference>
<dbReference type="SUPFAM" id="SSF55874">
    <property type="entry name" value="ATPase domain of HSP90 chaperone/DNA topoisomerase II/histidine kinase"/>
    <property type="match status" value="1"/>
</dbReference>
<keyword evidence="6" id="KW-0808">Transferase</keyword>
<dbReference type="InterPro" id="IPR005467">
    <property type="entry name" value="His_kinase_dom"/>
</dbReference>
<keyword evidence="12" id="KW-0256">Endoplasmic reticulum</keyword>
<dbReference type="InterPro" id="IPR011006">
    <property type="entry name" value="CheY-like_superfamily"/>
</dbReference>
<name>A0A0E0K704_ORYPU</name>
<dbReference type="AlphaFoldDB" id="A0A0E0K704"/>